<dbReference type="Proteomes" id="UP000184609">
    <property type="component" value="Unassembled WGS sequence"/>
</dbReference>
<dbReference type="SUPFAM" id="SSF55729">
    <property type="entry name" value="Acyl-CoA N-acyltransferases (Nat)"/>
    <property type="match status" value="1"/>
</dbReference>
<dbReference type="PANTHER" id="PTHR43328">
    <property type="entry name" value="ACETYLTRANSFERASE-RELATED"/>
    <property type="match status" value="1"/>
</dbReference>
<dbReference type="GO" id="GO:0016747">
    <property type="term" value="F:acyltransferase activity, transferring groups other than amino-acyl groups"/>
    <property type="evidence" value="ECO:0007669"/>
    <property type="project" value="InterPro"/>
</dbReference>
<evidence type="ECO:0000313" key="3">
    <source>
        <dbReference type="Proteomes" id="UP000184609"/>
    </source>
</evidence>
<dbReference type="InterPro" id="IPR016181">
    <property type="entry name" value="Acyl_CoA_acyltransferase"/>
</dbReference>
<evidence type="ECO:0000313" key="2">
    <source>
        <dbReference type="EMBL" id="SHO61960.1"/>
    </source>
</evidence>
<dbReference type="PROSITE" id="PS51186">
    <property type="entry name" value="GNAT"/>
    <property type="match status" value="1"/>
</dbReference>
<dbReference type="InterPro" id="IPR000182">
    <property type="entry name" value="GNAT_dom"/>
</dbReference>
<dbReference type="Pfam" id="PF13302">
    <property type="entry name" value="Acetyltransf_3"/>
    <property type="match status" value="1"/>
</dbReference>
<gene>
    <name evidence="2" type="ORF">SAMN04488108_1729</name>
</gene>
<feature type="domain" description="N-acetyltransferase" evidence="1">
    <location>
        <begin position="17"/>
        <end position="167"/>
    </location>
</feature>
<dbReference type="Gene3D" id="3.40.630.30">
    <property type="match status" value="1"/>
</dbReference>
<keyword evidence="2" id="KW-0808">Transferase</keyword>
<dbReference type="CDD" id="cd04301">
    <property type="entry name" value="NAT_SF"/>
    <property type="match status" value="1"/>
</dbReference>
<dbReference type="EMBL" id="FRXN01000002">
    <property type="protein sequence ID" value="SHO61960.1"/>
    <property type="molecule type" value="Genomic_DNA"/>
</dbReference>
<evidence type="ECO:0000259" key="1">
    <source>
        <dbReference type="PROSITE" id="PS51186"/>
    </source>
</evidence>
<dbReference type="RefSeq" id="WP_083586410.1">
    <property type="nucleotide sequence ID" value="NZ_FRXN01000002.1"/>
</dbReference>
<protein>
    <submittedName>
        <fullName evidence="2">Protein N-acetyltransferase, RimJ/RimL family</fullName>
    </submittedName>
</protein>
<dbReference type="PANTHER" id="PTHR43328:SF1">
    <property type="entry name" value="N-ACETYLTRANSFERASE DOMAIN-CONTAINING PROTEIN"/>
    <property type="match status" value="1"/>
</dbReference>
<dbReference type="STRING" id="1073327.SAMN04488108_1729"/>
<name>A0A1M7ZAX1_9BACT</name>
<dbReference type="OrthoDB" id="9788916at2"/>
<reference evidence="3" key="1">
    <citation type="submission" date="2016-12" db="EMBL/GenBank/DDBJ databases">
        <authorList>
            <person name="Varghese N."/>
            <person name="Submissions S."/>
        </authorList>
    </citation>
    <scope>NUCLEOTIDE SEQUENCE [LARGE SCALE GENOMIC DNA]</scope>
    <source>
        <strain evidence="3">DSM 25035</strain>
    </source>
</reference>
<organism evidence="2 3">
    <name type="scientific">Algoriphagus zhangzhouensis</name>
    <dbReference type="NCBI Taxonomy" id="1073327"/>
    <lineage>
        <taxon>Bacteria</taxon>
        <taxon>Pseudomonadati</taxon>
        <taxon>Bacteroidota</taxon>
        <taxon>Cytophagia</taxon>
        <taxon>Cytophagales</taxon>
        <taxon>Cyclobacteriaceae</taxon>
        <taxon>Algoriphagus</taxon>
    </lineage>
</organism>
<accession>A0A1M7ZAX1</accession>
<keyword evidence="3" id="KW-1185">Reference proteome</keyword>
<proteinExistence type="predicted"/>
<dbReference type="AlphaFoldDB" id="A0A1M7ZAX1"/>
<sequence>MIISGERDINLVTWNEAHFHQLYPLANNPKIAMNLRDSFPQPYTIHDARHWIEHNQKFNPPHNFAIEFEGKLAGSIGCDRGKDELRTNMELGFWVGEQFWGKGIATEAVKLFTQHLLDRFDIQRIYAQVYDFNVESMNVLEKAGYIPEAILKKAFIKRGVVGDIFQYVKIRGES</sequence>